<sequence>MELVLEQTQQGTSYEVSVSAEGVEEMKRKVKIKGEKKEALLTLRQKPGDQEEEEDELYRDVNINLERSDAEITDAQANQDMEDTHVTITFVPLVVQQQSSSVSSDLVSKFINPSPDIVIDSILYQDTQSDTLVNVPVSVAAKTPFSVTTIPQPPIPNI</sequence>
<organism evidence="1 2">
    <name type="scientific">Tanacetum coccineum</name>
    <dbReference type="NCBI Taxonomy" id="301880"/>
    <lineage>
        <taxon>Eukaryota</taxon>
        <taxon>Viridiplantae</taxon>
        <taxon>Streptophyta</taxon>
        <taxon>Embryophyta</taxon>
        <taxon>Tracheophyta</taxon>
        <taxon>Spermatophyta</taxon>
        <taxon>Magnoliopsida</taxon>
        <taxon>eudicotyledons</taxon>
        <taxon>Gunneridae</taxon>
        <taxon>Pentapetalae</taxon>
        <taxon>asterids</taxon>
        <taxon>campanulids</taxon>
        <taxon>Asterales</taxon>
        <taxon>Asteraceae</taxon>
        <taxon>Asteroideae</taxon>
        <taxon>Anthemideae</taxon>
        <taxon>Anthemidinae</taxon>
        <taxon>Tanacetum</taxon>
    </lineage>
</organism>
<evidence type="ECO:0000313" key="2">
    <source>
        <dbReference type="Proteomes" id="UP001151760"/>
    </source>
</evidence>
<dbReference type="EMBL" id="BQNB010016011">
    <property type="protein sequence ID" value="GJT46757.1"/>
    <property type="molecule type" value="Genomic_DNA"/>
</dbReference>
<name>A0ABQ5E7D5_9ASTR</name>
<dbReference type="Proteomes" id="UP001151760">
    <property type="component" value="Unassembled WGS sequence"/>
</dbReference>
<reference evidence="1" key="1">
    <citation type="journal article" date="2022" name="Int. J. Mol. Sci.">
        <title>Draft Genome of Tanacetum Coccineum: Genomic Comparison of Closely Related Tanacetum-Family Plants.</title>
        <authorList>
            <person name="Yamashiro T."/>
            <person name="Shiraishi A."/>
            <person name="Nakayama K."/>
            <person name="Satake H."/>
        </authorList>
    </citation>
    <scope>NUCLEOTIDE SEQUENCE</scope>
</reference>
<reference evidence="1" key="2">
    <citation type="submission" date="2022-01" db="EMBL/GenBank/DDBJ databases">
        <authorList>
            <person name="Yamashiro T."/>
            <person name="Shiraishi A."/>
            <person name="Satake H."/>
            <person name="Nakayama K."/>
        </authorList>
    </citation>
    <scope>NUCLEOTIDE SEQUENCE</scope>
</reference>
<keyword evidence="2" id="KW-1185">Reference proteome</keyword>
<gene>
    <name evidence="1" type="ORF">Tco_0955472</name>
</gene>
<comment type="caution">
    <text evidence="1">The sequence shown here is derived from an EMBL/GenBank/DDBJ whole genome shotgun (WGS) entry which is preliminary data.</text>
</comment>
<evidence type="ECO:0000313" key="1">
    <source>
        <dbReference type="EMBL" id="GJT46757.1"/>
    </source>
</evidence>
<proteinExistence type="predicted"/>
<protein>
    <submittedName>
        <fullName evidence="1">Uncharacterized protein</fullName>
    </submittedName>
</protein>
<accession>A0ABQ5E7D5</accession>